<name>A0A3D8IQJ5_9HELI</name>
<dbReference type="GO" id="GO:0046872">
    <property type="term" value="F:metal ion binding"/>
    <property type="evidence" value="ECO:0007669"/>
    <property type="project" value="UniProtKB-UniRule"/>
</dbReference>
<dbReference type="CDD" id="cd00887">
    <property type="entry name" value="MoeA"/>
    <property type="match status" value="1"/>
</dbReference>
<protein>
    <recommendedName>
        <fullName evidence="4">Molybdopterin molybdenumtransferase</fullName>
        <ecNumber evidence="4">2.10.1.1</ecNumber>
    </recommendedName>
</protein>
<keyword evidence="4 6" id="KW-0808">Transferase</keyword>
<organism evidence="6 7">
    <name type="scientific">Helicobacter equorum</name>
    <dbReference type="NCBI Taxonomy" id="361872"/>
    <lineage>
        <taxon>Bacteria</taxon>
        <taxon>Pseudomonadati</taxon>
        <taxon>Campylobacterota</taxon>
        <taxon>Epsilonproteobacteria</taxon>
        <taxon>Campylobacterales</taxon>
        <taxon>Helicobacteraceae</taxon>
        <taxon>Helicobacter</taxon>
    </lineage>
</organism>
<dbReference type="SUPFAM" id="SSF53218">
    <property type="entry name" value="Molybdenum cofactor biosynthesis proteins"/>
    <property type="match status" value="1"/>
</dbReference>
<feature type="domain" description="MoaB/Mog" evidence="5">
    <location>
        <begin position="187"/>
        <end position="329"/>
    </location>
</feature>
<proteinExistence type="inferred from homology"/>
<comment type="caution">
    <text evidence="6">The sequence shown here is derived from an EMBL/GenBank/DDBJ whole genome shotgun (WGS) entry which is preliminary data.</text>
</comment>
<sequence length="418" mass="46126">MRTMISYDEAVEILRNIPVHTLPSQKVIFTQALNRYLAQDVFASKNVPPFPTSSMDGYAISSADIEILRTKGLAIQATNNAGIEQEFTIQPAHTIRTYTGSRMPNGADTIILREDITETQVQDTMFVRLKDPTQTIKPAQWVRQVGENYTKGQKLLESGTRITPFEIGLLADLNQVFVQVVQKPKVGILSIGDEILEVGEESDRTNALRSVNNHLLNALVETLGGEGILYPKVGDDRDSIRALYRQALRQCDILLTTGGMSVGDFDFTKDIMAQETEMIFKGVRLKPGKPVAYGIYSSGEKQTHVFGLPGYPNSCVATFLLFARKILARLCGTQAGELVLEATLLDEAVRVDSRMEFRACDVEVRDGKLYASFASKKTLQSSMIENLGAHTAFAILQEGGESLPKGAVVPLLVFRDFI</sequence>
<dbReference type="PANTHER" id="PTHR10192:SF5">
    <property type="entry name" value="GEPHYRIN"/>
    <property type="match status" value="1"/>
</dbReference>
<dbReference type="Gene3D" id="2.170.190.11">
    <property type="entry name" value="Molybdopterin biosynthesis moea protein, domain 3"/>
    <property type="match status" value="1"/>
</dbReference>
<accession>A0A3D8IQJ5</accession>
<evidence type="ECO:0000256" key="1">
    <source>
        <dbReference type="ARBA" id="ARBA00002901"/>
    </source>
</evidence>
<comment type="function">
    <text evidence="1 4">Catalyzes the insertion of molybdate into adenylated molybdopterin with the concomitant release of AMP.</text>
</comment>
<comment type="similarity">
    <text evidence="2 4">Belongs to the MoeA family.</text>
</comment>
<reference evidence="6 7" key="1">
    <citation type="submission" date="2018-04" db="EMBL/GenBank/DDBJ databases">
        <title>Novel Campyloabacter and Helicobacter Species and Strains.</title>
        <authorList>
            <person name="Mannion A.J."/>
            <person name="Shen Z."/>
            <person name="Fox J.G."/>
        </authorList>
    </citation>
    <scope>NUCLEOTIDE SEQUENCE [LARGE SCALE GENOMIC DNA]</scope>
    <source>
        <strain evidence="6 7">MIT 12-6600</strain>
    </source>
</reference>
<dbReference type="GO" id="GO:0061599">
    <property type="term" value="F:molybdopterin molybdotransferase activity"/>
    <property type="evidence" value="ECO:0007669"/>
    <property type="project" value="UniProtKB-UniRule"/>
</dbReference>
<dbReference type="SUPFAM" id="SSF63867">
    <property type="entry name" value="MoeA C-terminal domain-like"/>
    <property type="match status" value="1"/>
</dbReference>
<dbReference type="GO" id="GO:0006777">
    <property type="term" value="P:Mo-molybdopterin cofactor biosynthetic process"/>
    <property type="evidence" value="ECO:0007669"/>
    <property type="project" value="UniProtKB-UniRule"/>
</dbReference>
<keyword evidence="4" id="KW-0501">Molybdenum cofactor biosynthesis</keyword>
<dbReference type="InterPro" id="IPR001453">
    <property type="entry name" value="MoaB/Mog_dom"/>
</dbReference>
<evidence type="ECO:0000313" key="6">
    <source>
        <dbReference type="EMBL" id="RDU67363.1"/>
    </source>
</evidence>
<evidence type="ECO:0000256" key="2">
    <source>
        <dbReference type="ARBA" id="ARBA00010763"/>
    </source>
</evidence>
<dbReference type="AlphaFoldDB" id="A0A3D8IQJ5"/>
<dbReference type="Proteomes" id="UP000256514">
    <property type="component" value="Unassembled WGS sequence"/>
</dbReference>
<evidence type="ECO:0000256" key="4">
    <source>
        <dbReference type="RuleBase" id="RU365090"/>
    </source>
</evidence>
<dbReference type="SMART" id="SM00852">
    <property type="entry name" value="MoCF_biosynth"/>
    <property type="match status" value="1"/>
</dbReference>
<evidence type="ECO:0000256" key="3">
    <source>
        <dbReference type="ARBA" id="ARBA00047317"/>
    </source>
</evidence>
<comment type="pathway">
    <text evidence="4">Cofactor biosynthesis; molybdopterin biosynthesis.</text>
</comment>
<keyword evidence="4" id="KW-0479">Metal-binding</keyword>
<dbReference type="InterPro" id="IPR005110">
    <property type="entry name" value="MoeA_linker/N"/>
</dbReference>
<dbReference type="OrthoDB" id="9804758at2"/>
<evidence type="ECO:0000259" key="5">
    <source>
        <dbReference type="SMART" id="SM00852"/>
    </source>
</evidence>
<dbReference type="Gene3D" id="3.40.980.10">
    <property type="entry name" value="MoaB/Mog-like domain"/>
    <property type="match status" value="1"/>
</dbReference>
<comment type="cofactor">
    <cofactor evidence="4">
        <name>Mg(2+)</name>
        <dbReference type="ChEBI" id="CHEBI:18420"/>
    </cofactor>
</comment>
<dbReference type="PANTHER" id="PTHR10192">
    <property type="entry name" value="MOLYBDOPTERIN BIOSYNTHESIS PROTEIN"/>
    <property type="match status" value="1"/>
</dbReference>
<dbReference type="Gene3D" id="3.90.105.10">
    <property type="entry name" value="Molybdopterin biosynthesis moea protein, domain 2"/>
    <property type="match status" value="1"/>
</dbReference>
<keyword evidence="4" id="KW-0500">Molybdenum</keyword>
<gene>
    <name evidence="6" type="ORF">CQA54_05175</name>
</gene>
<dbReference type="InterPro" id="IPR036425">
    <property type="entry name" value="MoaB/Mog-like_dom_sf"/>
</dbReference>
<dbReference type="RefSeq" id="WP_115571077.1">
    <property type="nucleotide sequence ID" value="NZ_NXLT01000003.1"/>
</dbReference>
<dbReference type="InterPro" id="IPR036688">
    <property type="entry name" value="MoeA_C_domain_IV_sf"/>
</dbReference>
<dbReference type="Pfam" id="PF03453">
    <property type="entry name" value="MoeA_N"/>
    <property type="match status" value="1"/>
</dbReference>
<dbReference type="InterPro" id="IPR038987">
    <property type="entry name" value="MoeA-like"/>
</dbReference>
<keyword evidence="4" id="KW-0460">Magnesium</keyword>
<dbReference type="InterPro" id="IPR036135">
    <property type="entry name" value="MoeA_linker/N_sf"/>
</dbReference>
<dbReference type="EMBL" id="NXLT01000003">
    <property type="protein sequence ID" value="RDU67363.1"/>
    <property type="molecule type" value="Genomic_DNA"/>
</dbReference>
<dbReference type="Gene3D" id="2.40.340.10">
    <property type="entry name" value="MoeA, C-terminal, domain IV"/>
    <property type="match status" value="1"/>
</dbReference>
<dbReference type="EC" id="2.10.1.1" evidence="4"/>
<dbReference type="GO" id="GO:0005829">
    <property type="term" value="C:cytosol"/>
    <property type="evidence" value="ECO:0007669"/>
    <property type="project" value="TreeGrafter"/>
</dbReference>
<evidence type="ECO:0000313" key="7">
    <source>
        <dbReference type="Proteomes" id="UP000256514"/>
    </source>
</evidence>
<dbReference type="SUPFAM" id="SSF63882">
    <property type="entry name" value="MoeA N-terminal region -like"/>
    <property type="match status" value="1"/>
</dbReference>
<dbReference type="Pfam" id="PF00994">
    <property type="entry name" value="MoCF_biosynth"/>
    <property type="match status" value="1"/>
</dbReference>
<comment type="catalytic activity">
    <reaction evidence="3">
        <text>adenylyl-molybdopterin + molybdate = Mo-molybdopterin + AMP + H(+)</text>
        <dbReference type="Rhea" id="RHEA:35047"/>
        <dbReference type="ChEBI" id="CHEBI:15378"/>
        <dbReference type="ChEBI" id="CHEBI:36264"/>
        <dbReference type="ChEBI" id="CHEBI:62727"/>
        <dbReference type="ChEBI" id="CHEBI:71302"/>
        <dbReference type="ChEBI" id="CHEBI:456215"/>
        <dbReference type="EC" id="2.10.1.1"/>
    </reaction>
</comment>
<keyword evidence="7" id="KW-1185">Reference proteome</keyword>
<dbReference type="UniPathway" id="UPA00344"/>